<dbReference type="EMBL" id="CADCVJ010000043">
    <property type="protein sequence ID" value="CAA9465635.1"/>
    <property type="molecule type" value="Genomic_DNA"/>
</dbReference>
<name>A0A6J4R6H4_9ACTN</name>
<organism evidence="4">
    <name type="scientific">uncultured Solirubrobacteraceae bacterium</name>
    <dbReference type="NCBI Taxonomy" id="1162706"/>
    <lineage>
        <taxon>Bacteria</taxon>
        <taxon>Bacillati</taxon>
        <taxon>Actinomycetota</taxon>
        <taxon>Thermoleophilia</taxon>
        <taxon>Solirubrobacterales</taxon>
        <taxon>Solirubrobacteraceae</taxon>
        <taxon>environmental samples</taxon>
    </lineage>
</organism>
<protein>
    <recommendedName>
        <fullName evidence="3">DUF6458 domain-containing protein</fullName>
    </recommendedName>
</protein>
<feature type="region of interest" description="Disordered" evidence="1">
    <location>
        <begin position="1"/>
        <end position="25"/>
    </location>
</feature>
<evidence type="ECO:0000256" key="2">
    <source>
        <dbReference type="SAM" id="Phobius"/>
    </source>
</evidence>
<accession>A0A6J4R6H4</accession>
<proteinExistence type="predicted"/>
<keyword evidence="2" id="KW-0812">Transmembrane</keyword>
<evidence type="ECO:0000259" key="3">
    <source>
        <dbReference type="Pfam" id="PF20059"/>
    </source>
</evidence>
<evidence type="ECO:0000313" key="4">
    <source>
        <dbReference type="EMBL" id="CAA9465635.1"/>
    </source>
</evidence>
<dbReference type="AlphaFoldDB" id="A0A6J4R6H4"/>
<sequence>MPGDAKFARPESTGTPGGTPTNGRESQVVGIGTSIFLIALGAILKFAVNAEVSGLEISTVGVILMIAGVLGLLVSLYFMSVTSRRDPVDRTVARDRDVY</sequence>
<dbReference type="Pfam" id="PF20059">
    <property type="entry name" value="DUF6458"/>
    <property type="match status" value="1"/>
</dbReference>
<reference evidence="4" key="1">
    <citation type="submission" date="2020-02" db="EMBL/GenBank/DDBJ databases">
        <authorList>
            <person name="Meier V. D."/>
        </authorList>
    </citation>
    <scope>NUCLEOTIDE SEQUENCE</scope>
    <source>
        <strain evidence="4">AVDCRST_MAG38</strain>
    </source>
</reference>
<gene>
    <name evidence="4" type="ORF">AVDCRST_MAG38-670</name>
</gene>
<evidence type="ECO:0000256" key="1">
    <source>
        <dbReference type="SAM" id="MobiDB-lite"/>
    </source>
</evidence>
<feature type="domain" description="DUF6458" evidence="3">
    <location>
        <begin position="30"/>
        <end position="95"/>
    </location>
</feature>
<feature type="transmembrane region" description="Helical" evidence="2">
    <location>
        <begin position="28"/>
        <end position="48"/>
    </location>
</feature>
<feature type="transmembrane region" description="Helical" evidence="2">
    <location>
        <begin position="60"/>
        <end position="79"/>
    </location>
</feature>
<keyword evidence="2" id="KW-1133">Transmembrane helix</keyword>
<dbReference type="InterPro" id="IPR045597">
    <property type="entry name" value="DUF6458"/>
</dbReference>
<keyword evidence="2" id="KW-0472">Membrane</keyword>